<comment type="similarity">
    <text evidence="2">Belongs to the methyl-accepting chemotaxis (MCP) protein family.</text>
</comment>
<keyword evidence="4" id="KW-0175">Coiled coil</keyword>
<gene>
    <name evidence="9" type="ORF">SAMN06269185_3219</name>
</gene>
<dbReference type="InterPro" id="IPR004090">
    <property type="entry name" value="Chemotax_Me-accpt_rcpt"/>
</dbReference>
<keyword evidence="6" id="KW-0472">Membrane</keyword>
<dbReference type="RefSeq" id="WP_097010099.1">
    <property type="nucleotide sequence ID" value="NZ_OBEJ01000008.1"/>
</dbReference>
<dbReference type="Proteomes" id="UP000219453">
    <property type="component" value="Unassembled WGS sequence"/>
</dbReference>
<dbReference type="GO" id="GO:0016020">
    <property type="term" value="C:membrane"/>
    <property type="evidence" value="ECO:0007669"/>
    <property type="project" value="InterPro"/>
</dbReference>
<feature type="coiled-coil region" evidence="4">
    <location>
        <begin position="355"/>
        <end position="385"/>
    </location>
</feature>
<feature type="compositionally biased region" description="Basic and acidic residues" evidence="5">
    <location>
        <begin position="755"/>
        <end position="771"/>
    </location>
</feature>
<dbReference type="OrthoDB" id="8523at2157"/>
<feature type="compositionally biased region" description="Low complexity" evidence="5">
    <location>
        <begin position="775"/>
        <end position="790"/>
    </location>
</feature>
<dbReference type="EMBL" id="OBEJ01000008">
    <property type="protein sequence ID" value="SNZ18054.1"/>
    <property type="molecule type" value="Genomic_DNA"/>
</dbReference>
<keyword evidence="10" id="KW-1185">Reference proteome</keyword>
<evidence type="ECO:0000259" key="8">
    <source>
        <dbReference type="PROSITE" id="PS50885"/>
    </source>
</evidence>
<proteinExistence type="inferred from homology"/>
<dbReference type="CDD" id="cd11386">
    <property type="entry name" value="MCP_signal"/>
    <property type="match status" value="1"/>
</dbReference>
<evidence type="ECO:0000256" key="6">
    <source>
        <dbReference type="SAM" id="Phobius"/>
    </source>
</evidence>
<sequence length="807" mass="85225">MLSRLRGLLPDSVRNSYPLKVGAALVAVILLVSAVGGVVYAHTGDTLRQDTQQELETAATSEADRIDQWLEDTRFQQSKLASSHSLRIDDGDEIQARLATTVDQHDSVRGAYHVNVTSGAVLDVYGHGLIATGGSLRSASHERVRALNDPSTTVTTATVSRSELFRAGPDGSAVFLFVSNVETDEHRAVVSVIDAATLSEATLQRRSDGETVVVNDSGTVVLALDESRLLQSAGVDAGDRPDGGGFFTAIGDDGAQQAVGYAGLTEADWTTTASVPTAAAYALQSDISRGILAMVLVATGGALAIALTIGRNTVRSVRDLSDRAAALEAGDLDVDLETERTDEFGRLYDAFGSMRDSLREQIRAAESAREAADRQRAESEQFARNLETTADEYGAVMSACADGDLTRRIDPDDESEAMATVGREFNDMLDQLEATVAGVARFAEDVAVRSEQVTAGAADVRDASERVTDSIQEISEGAERQHAQYETVSAEMQTLAASVQQVATSAEEVADIAEQTAETGREGRDAAEDAIAEMDAVEHSSRDAVEAIDDLQSEMEEIEDVVELITELAEQTNLVALNASIEAARTGDGDREGFGVVADEVRSLADETKAAATDIEERIESIRDQTTRTASEVRAAADDIRDSAATVRDAADAFEGIDEHAAATNQGVQEIRAATSQQAATTEEVVSMADEAATVSEATTAEAETVAAAAEEQTSTMVEVADNASGLADRADSLRDALERFETRASVDGGDFDDDRTPPRDDDRTLTRNDGPDLGDAGASEATGAETTNADPDDGESPSPIPASTTD</sequence>
<feature type="region of interest" description="Disordered" evidence="5">
    <location>
        <begin position="745"/>
        <end position="807"/>
    </location>
</feature>
<evidence type="ECO:0000256" key="5">
    <source>
        <dbReference type="SAM" id="MobiDB-lite"/>
    </source>
</evidence>
<name>A0A285P8K4_NATPI</name>
<evidence type="ECO:0000256" key="3">
    <source>
        <dbReference type="PROSITE-ProRule" id="PRU00284"/>
    </source>
</evidence>
<evidence type="ECO:0000313" key="9">
    <source>
        <dbReference type="EMBL" id="SNZ18054.1"/>
    </source>
</evidence>
<evidence type="ECO:0000313" key="10">
    <source>
        <dbReference type="Proteomes" id="UP000219453"/>
    </source>
</evidence>
<dbReference type="GO" id="GO:0007165">
    <property type="term" value="P:signal transduction"/>
    <property type="evidence" value="ECO:0007669"/>
    <property type="project" value="UniProtKB-KW"/>
</dbReference>
<feature type="domain" description="Methyl-accepting transducer" evidence="7">
    <location>
        <begin position="456"/>
        <end position="693"/>
    </location>
</feature>
<dbReference type="SMART" id="SM00283">
    <property type="entry name" value="MA"/>
    <property type="match status" value="1"/>
</dbReference>
<dbReference type="SMART" id="SM00304">
    <property type="entry name" value="HAMP"/>
    <property type="match status" value="3"/>
</dbReference>
<dbReference type="Gene3D" id="1.10.287.950">
    <property type="entry name" value="Methyl-accepting chemotaxis protein"/>
    <property type="match status" value="1"/>
</dbReference>
<keyword evidence="6" id="KW-0812">Transmembrane</keyword>
<keyword evidence="1 3" id="KW-0807">Transducer</keyword>
<dbReference type="InterPro" id="IPR004089">
    <property type="entry name" value="MCPsignal_dom"/>
</dbReference>
<keyword evidence="6" id="KW-1133">Transmembrane helix</keyword>
<protein>
    <submittedName>
        <fullName evidence="9">Methyl-accepting chemotaxis protein</fullName>
    </submittedName>
</protein>
<reference evidence="9 10" key="1">
    <citation type="submission" date="2017-09" db="EMBL/GenBank/DDBJ databases">
        <authorList>
            <person name="Ehlers B."/>
            <person name="Leendertz F.H."/>
        </authorList>
    </citation>
    <scope>NUCLEOTIDE SEQUENCE [LARGE SCALE GENOMIC DNA]</scope>
    <source>
        <strain evidence="9 10">DSM 27208</strain>
    </source>
</reference>
<dbReference type="CDD" id="cd06225">
    <property type="entry name" value="HAMP"/>
    <property type="match status" value="1"/>
</dbReference>
<dbReference type="GO" id="GO:0006935">
    <property type="term" value="P:chemotaxis"/>
    <property type="evidence" value="ECO:0007669"/>
    <property type="project" value="InterPro"/>
</dbReference>
<dbReference type="GO" id="GO:0004888">
    <property type="term" value="F:transmembrane signaling receptor activity"/>
    <property type="evidence" value="ECO:0007669"/>
    <property type="project" value="InterPro"/>
</dbReference>
<dbReference type="PROSITE" id="PS50111">
    <property type="entry name" value="CHEMOTAXIS_TRANSDUC_2"/>
    <property type="match status" value="1"/>
</dbReference>
<dbReference type="PANTHER" id="PTHR32089:SF112">
    <property type="entry name" value="LYSOZYME-LIKE PROTEIN-RELATED"/>
    <property type="match status" value="1"/>
</dbReference>
<dbReference type="PANTHER" id="PTHR32089">
    <property type="entry name" value="METHYL-ACCEPTING CHEMOTAXIS PROTEIN MCPB"/>
    <property type="match status" value="1"/>
</dbReference>
<organism evidence="9 10">
    <name type="scientific">Natronoarchaeum philippinense</name>
    <dbReference type="NCBI Taxonomy" id="558529"/>
    <lineage>
        <taxon>Archaea</taxon>
        <taxon>Methanobacteriati</taxon>
        <taxon>Methanobacteriota</taxon>
        <taxon>Stenosarchaea group</taxon>
        <taxon>Halobacteria</taxon>
        <taxon>Halobacteriales</taxon>
        <taxon>Natronoarchaeaceae</taxon>
    </lineage>
</organism>
<dbReference type="SUPFAM" id="SSF58104">
    <property type="entry name" value="Methyl-accepting chemotaxis protein (MCP) signaling domain"/>
    <property type="match status" value="1"/>
</dbReference>
<dbReference type="Pfam" id="PF00015">
    <property type="entry name" value="MCPsignal"/>
    <property type="match status" value="1"/>
</dbReference>
<dbReference type="InterPro" id="IPR003660">
    <property type="entry name" value="HAMP_dom"/>
</dbReference>
<accession>A0A285P8K4</accession>
<dbReference type="Gene3D" id="6.10.250.1910">
    <property type="match status" value="1"/>
</dbReference>
<evidence type="ECO:0000256" key="4">
    <source>
        <dbReference type="SAM" id="Coils"/>
    </source>
</evidence>
<dbReference type="PRINTS" id="PR00260">
    <property type="entry name" value="CHEMTRNSDUCR"/>
</dbReference>
<dbReference type="Pfam" id="PF00672">
    <property type="entry name" value="HAMP"/>
    <property type="match status" value="1"/>
</dbReference>
<dbReference type="SUPFAM" id="SSF158472">
    <property type="entry name" value="HAMP domain-like"/>
    <property type="match status" value="1"/>
</dbReference>
<feature type="transmembrane region" description="Helical" evidence="6">
    <location>
        <begin position="21"/>
        <end position="41"/>
    </location>
</feature>
<feature type="domain" description="HAMP" evidence="8">
    <location>
        <begin position="311"/>
        <end position="363"/>
    </location>
</feature>
<dbReference type="AlphaFoldDB" id="A0A285P8K4"/>
<evidence type="ECO:0000256" key="2">
    <source>
        <dbReference type="ARBA" id="ARBA00029447"/>
    </source>
</evidence>
<feature type="coiled-coil region" evidence="4">
    <location>
        <begin position="541"/>
        <end position="571"/>
    </location>
</feature>
<dbReference type="PROSITE" id="PS50885">
    <property type="entry name" value="HAMP"/>
    <property type="match status" value="2"/>
</dbReference>
<evidence type="ECO:0000256" key="1">
    <source>
        <dbReference type="ARBA" id="ARBA00023224"/>
    </source>
</evidence>
<evidence type="ECO:0000259" key="7">
    <source>
        <dbReference type="PROSITE" id="PS50111"/>
    </source>
</evidence>
<feature type="domain" description="HAMP" evidence="8">
    <location>
        <begin position="384"/>
        <end position="437"/>
    </location>
</feature>